<dbReference type="InterPro" id="IPR004274">
    <property type="entry name" value="FCP1_dom"/>
</dbReference>
<dbReference type="GO" id="GO:0015031">
    <property type="term" value="P:protein transport"/>
    <property type="evidence" value="ECO:0007669"/>
    <property type="project" value="UniProtKB-KW"/>
</dbReference>
<organism evidence="3 4">
    <name type="scientific">Effrenium voratum</name>
    <dbReference type="NCBI Taxonomy" id="2562239"/>
    <lineage>
        <taxon>Eukaryota</taxon>
        <taxon>Sar</taxon>
        <taxon>Alveolata</taxon>
        <taxon>Dinophyceae</taxon>
        <taxon>Suessiales</taxon>
        <taxon>Symbiodiniaceae</taxon>
        <taxon>Effrenium</taxon>
    </lineage>
</organism>
<keyword evidence="1" id="KW-0809">Transit peptide</keyword>
<dbReference type="SMART" id="SM00577">
    <property type="entry name" value="CPDc"/>
    <property type="match status" value="1"/>
</dbReference>
<keyword evidence="4" id="KW-1185">Reference proteome</keyword>
<comment type="caution">
    <text evidence="3">The sequence shown here is derived from an EMBL/GenBank/DDBJ whole genome shotgun (WGS) entry which is preliminary data.</text>
</comment>
<dbReference type="CDD" id="cd07521">
    <property type="entry name" value="HAD_FCP1-like"/>
    <property type="match status" value="1"/>
</dbReference>
<dbReference type="SUPFAM" id="SSF56784">
    <property type="entry name" value="HAD-like"/>
    <property type="match status" value="1"/>
</dbReference>
<dbReference type="Pfam" id="PF03031">
    <property type="entry name" value="NIF"/>
    <property type="match status" value="1"/>
</dbReference>
<keyword evidence="1" id="KW-0653">Protein transport</keyword>
<evidence type="ECO:0000259" key="2">
    <source>
        <dbReference type="PROSITE" id="PS50969"/>
    </source>
</evidence>
<dbReference type="PROSITE" id="PS50969">
    <property type="entry name" value="FCP1"/>
    <property type="match status" value="1"/>
</dbReference>
<evidence type="ECO:0000313" key="4">
    <source>
        <dbReference type="Proteomes" id="UP001178507"/>
    </source>
</evidence>
<name>A0AA36MNR6_9DINO</name>
<dbReference type="InterPro" id="IPR023214">
    <property type="entry name" value="HAD_sf"/>
</dbReference>
<dbReference type="EMBL" id="CAUJNA010000276">
    <property type="protein sequence ID" value="CAJ1374760.1"/>
    <property type="molecule type" value="Genomic_DNA"/>
</dbReference>
<sequence length="241" mass="26935">MPLSKPRRRFVSVAALVLGGSLQRTFSAPRLLVVLDLDETLLHATLCKVDEDLSWLPARVWQPRVDFEAKGKGLVLGLDEEIPLFVSLRPGAEEFLEWLKSADVDVAVYTAGTEPYAKQSVVKLALDKYPSLFRDECVPFGLPITKDLTKLREDLSRVVLVDNSRRSFWLQPDNGLLVSDWDGRNSSDEELKAVKATLLELLQLEDVRPHLRSRLPQEASVDVRLFAAAAILLTALPVLNP</sequence>
<feature type="domain" description="FCP1 homology" evidence="2">
    <location>
        <begin position="26"/>
        <end position="201"/>
    </location>
</feature>
<reference evidence="3" key="1">
    <citation type="submission" date="2023-08" db="EMBL/GenBank/DDBJ databases">
        <authorList>
            <person name="Chen Y."/>
            <person name="Shah S."/>
            <person name="Dougan E. K."/>
            <person name="Thang M."/>
            <person name="Chan C."/>
        </authorList>
    </citation>
    <scope>NUCLEOTIDE SEQUENCE</scope>
</reference>
<keyword evidence="1" id="KW-0496">Mitochondrion</keyword>
<comment type="similarity">
    <text evidence="1">Belongs to the TIM50 family.</text>
</comment>
<comment type="subunit">
    <text evidence="1">Component of the TIM23 complex.</text>
</comment>
<dbReference type="InterPro" id="IPR050365">
    <property type="entry name" value="TIM50"/>
</dbReference>
<evidence type="ECO:0000313" key="3">
    <source>
        <dbReference type="EMBL" id="CAJ1374760.1"/>
    </source>
</evidence>
<protein>
    <recommendedName>
        <fullName evidence="1">Mitochondrial import inner membrane translocase subunit TIM50</fullName>
    </recommendedName>
</protein>
<comment type="function">
    <text evidence="1">Essential component of the TIM23 complex, a complex that mediates the translocation of transit peptide-containing proteins across the mitochondrial inner membrane.</text>
</comment>
<keyword evidence="1" id="KW-0811">Translocation</keyword>
<dbReference type="AlphaFoldDB" id="A0AA36MNR6"/>
<proteinExistence type="inferred from homology"/>
<accession>A0AA36MNR6</accession>
<comment type="subcellular location">
    <subcellularLocation>
        <location evidence="1">Mitochondrion inner membrane</location>
        <topology evidence="1">Single-pass membrane protein</topology>
    </subcellularLocation>
</comment>
<dbReference type="GO" id="GO:0005744">
    <property type="term" value="C:TIM23 mitochondrial import inner membrane translocase complex"/>
    <property type="evidence" value="ECO:0007669"/>
    <property type="project" value="UniProtKB-UniRule"/>
</dbReference>
<dbReference type="InterPro" id="IPR036412">
    <property type="entry name" value="HAD-like_sf"/>
</dbReference>
<gene>
    <name evidence="3" type="ORF">EVOR1521_LOCUS4218</name>
</gene>
<dbReference type="Gene3D" id="3.40.50.1000">
    <property type="entry name" value="HAD superfamily/HAD-like"/>
    <property type="match status" value="1"/>
</dbReference>
<evidence type="ECO:0000256" key="1">
    <source>
        <dbReference type="RuleBase" id="RU365079"/>
    </source>
</evidence>
<keyword evidence="1" id="KW-0813">Transport</keyword>
<dbReference type="Proteomes" id="UP001178507">
    <property type="component" value="Unassembled WGS sequence"/>
</dbReference>
<dbReference type="PANTHER" id="PTHR12210">
    <property type="entry name" value="DULLARD PROTEIN PHOSPHATASE"/>
    <property type="match status" value="1"/>
</dbReference>